<dbReference type="InterPro" id="IPR012925">
    <property type="entry name" value="TipAS_dom"/>
</dbReference>
<dbReference type="Gene3D" id="1.10.1660.10">
    <property type="match status" value="1"/>
</dbReference>
<dbReference type="EMBL" id="JANYMP010000048">
    <property type="protein sequence ID" value="MCS7484516.1"/>
    <property type="molecule type" value="Genomic_DNA"/>
</dbReference>
<dbReference type="GO" id="GO:0003677">
    <property type="term" value="F:DNA binding"/>
    <property type="evidence" value="ECO:0007669"/>
    <property type="project" value="UniProtKB-KW"/>
</dbReference>
<dbReference type="InterPro" id="IPR009061">
    <property type="entry name" value="DNA-bd_dom_put_sf"/>
</dbReference>
<dbReference type="PROSITE" id="PS00552">
    <property type="entry name" value="HTH_MERR_1"/>
    <property type="match status" value="1"/>
</dbReference>
<dbReference type="PANTHER" id="PTHR30204:SF90">
    <property type="entry name" value="HTH-TYPE TRANSCRIPTIONAL ACTIVATOR MTA"/>
    <property type="match status" value="1"/>
</dbReference>
<evidence type="ECO:0000313" key="3">
    <source>
        <dbReference type="EMBL" id="MCS7484516.1"/>
    </source>
</evidence>
<dbReference type="SUPFAM" id="SSF46955">
    <property type="entry name" value="Putative DNA-binding domain"/>
    <property type="match status" value="1"/>
</dbReference>
<dbReference type="Pfam" id="PF13411">
    <property type="entry name" value="MerR_1"/>
    <property type="match status" value="1"/>
</dbReference>
<sequence length="253" mass="27768">MTGNEGVERRWSVGELARATGLTVRALHHYDEIGLVPASERTGAGHRRYTEGDLQRLYRVCALRGLGLSLEEIGTVLARPADDVSALRAVLVGQLAHLDEQATRVARLRAQVGGLLSRLDTSGMPDPEQIATTLEMISMLDEHYTREQQELMAERRAALGPEAIEAMKLEWFGLARRIGQLQEDGVPVDDPRVQELTSRWDEIGSAFHGGDTAIVAATDAAYEGSKGTLDRQLGWPEGSGLVDYVKRAREVRS</sequence>
<comment type="caution">
    <text evidence="3">The sequence shown here is derived from an EMBL/GenBank/DDBJ whole genome shotgun (WGS) entry which is preliminary data.</text>
</comment>
<keyword evidence="4" id="KW-1185">Reference proteome</keyword>
<dbReference type="InterPro" id="IPR047057">
    <property type="entry name" value="MerR_fam"/>
</dbReference>
<proteinExistence type="predicted"/>
<dbReference type="Pfam" id="PF07739">
    <property type="entry name" value="TipAS"/>
    <property type="match status" value="1"/>
</dbReference>
<dbReference type="AlphaFoldDB" id="A0A9X3AJT7"/>
<dbReference type="RefSeq" id="WP_259629965.1">
    <property type="nucleotide sequence ID" value="NZ_JANYMP010000048.1"/>
</dbReference>
<evidence type="ECO:0000256" key="1">
    <source>
        <dbReference type="ARBA" id="ARBA00023125"/>
    </source>
</evidence>
<dbReference type="Proteomes" id="UP001141259">
    <property type="component" value="Unassembled WGS sequence"/>
</dbReference>
<dbReference type="PRINTS" id="PR00040">
    <property type="entry name" value="HTHMERR"/>
</dbReference>
<feature type="domain" description="HTH merR-type" evidence="2">
    <location>
        <begin position="10"/>
        <end position="79"/>
    </location>
</feature>
<dbReference type="GO" id="GO:0003700">
    <property type="term" value="F:DNA-binding transcription factor activity"/>
    <property type="evidence" value="ECO:0007669"/>
    <property type="project" value="InterPro"/>
</dbReference>
<evidence type="ECO:0000259" key="2">
    <source>
        <dbReference type="PROSITE" id="PS50937"/>
    </source>
</evidence>
<protein>
    <submittedName>
        <fullName evidence="3">MerR family transcriptional regulator</fullName>
    </submittedName>
</protein>
<dbReference type="PROSITE" id="PS50937">
    <property type="entry name" value="HTH_MERR_2"/>
    <property type="match status" value="1"/>
</dbReference>
<dbReference type="SMART" id="SM00422">
    <property type="entry name" value="HTH_MERR"/>
    <property type="match status" value="1"/>
</dbReference>
<dbReference type="PANTHER" id="PTHR30204">
    <property type="entry name" value="REDOX-CYCLING DRUG-SENSING TRANSCRIPTIONAL ACTIVATOR SOXR"/>
    <property type="match status" value="1"/>
</dbReference>
<organism evidence="3 4">
    <name type="scientific">Umezawaea endophytica</name>
    <dbReference type="NCBI Taxonomy" id="1654476"/>
    <lineage>
        <taxon>Bacteria</taxon>
        <taxon>Bacillati</taxon>
        <taxon>Actinomycetota</taxon>
        <taxon>Actinomycetes</taxon>
        <taxon>Pseudonocardiales</taxon>
        <taxon>Pseudonocardiaceae</taxon>
        <taxon>Umezawaea</taxon>
    </lineage>
</organism>
<reference evidence="3" key="1">
    <citation type="submission" date="2022-08" db="EMBL/GenBank/DDBJ databases">
        <authorList>
            <person name="Tistechok S."/>
            <person name="Samborskyy M."/>
            <person name="Roman I."/>
        </authorList>
    </citation>
    <scope>NUCLEOTIDE SEQUENCE</scope>
    <source>
        <strain evidence="3">DSM 103496</strain>
    </source>
</reference>
<keyword evidence="1" id="KW-0238">DNA-binding</keyword>
<name>A0A9X3AJT7_9PSEU</name>
<dbReference type="InterPro" id="IPR000551">
    <property type="entry name" value="MerR-type_HTH_dom"/>
</dbReference>
<gene>
    <name evidence="3" type="ORF">NZH93_47470</name>
</gene>
<accession>A0A9X3AJT7</accession>
<evidence type="ECO:0000313" key="4">
    <source>
        <dbReference type="Proteomes" id="UP001141259"/>
    </source>
</evidence>